<comment type="caution">
    <text evidence="2">The sequence shown here is derived from an EMBL/GenBank/DDBJ whole genome shotgun (WGS) entry which is preliminary data.</text>
</comment>
<proteinExistence type="predicted"/>
<sequence length="184" mass="20516">MKRKFQLAFMAALLLTATLSKSQTNGIADKATNQLKLLLQFNGFWETKEAVMKAAGKEYRFAYHADFKTASANNAILMHEWADIPGVGKLDGNNLAGVSTYDGKIHWYSVDNMGTTHEHIGEFSDATHFTMIHKSTQDGKEFIETLQMEFPKPGILTLKQTSTLDGEETVAISGTFHRTKNPEK</sequence>
<evidence type="ECO:0000256" key="1">
    <source>
        <dbReference type="SAM" id="SignalP"/>
    </source>
</evidence>
<evidence type="ECO:0000313" key="2">
    <source>
        <dbReference type="EMBL" id="RNI34822.1"/>
    </source>
</evidence>
<gene>
    <name evidence="2" type="ORF">EFY79_14130</name>
</gene>
<protein>
    <recommendedName>
        <fullName evidence="4">DUF1579 domain-containing protein</fullName>
    </recommendedName>
</protein>
<feature type="signal peptide" evidence="1">
    <location>
        <begin position="1"/>
        <end position="22"/>
    </location>
</feature>
<name>A0A3M9NAI5_9BACT</name>
<feature type="chain" id="PRO_5017937897" description="DUF1579 domain-containing protein" evidence="1">
    <location>
        <begin position="23"/>
        <end position="184"/>
    </location>
</feature>
<organism evidence="2 3">
    <name type="scientific">Hanamia caeni</name>
    <dbReference type="NCBI Taxonomy" id="2294116"/>
    <lineage>
        <taxon>Bacteria</taxon>
        <taxon>Pseudomonadati</taxon>
        <taxon>Bacteroidota</taxon>
        <taxon>Chitinophagia</taxon>
        <taxon>Chitinophagales</taxon>
        <taxon>Chitinophagaceae</taxon>
        <taxon>Hanamia</taxon>
    </lineage>
</organism>
<dbReference type="AlphaFoldDB" id="A0A3M9NAI5"/>
<reference evidence="2 3" key="1">
    <citation type="submission" date="2018-11" db="EMBL/GenBank/DDBJ databases">
        <title>Draft genome sequence of Ferruginibacter sp. BO-59.</title>
        <authorList>
            <person name="Im W.T."/>
        </authorList>
    </citation>
    <scope>NUCLEOTIDE SEQUENCE [LARGE SCALE GENOMIC DNA]</scope>
    <source>
        <strain evidence="2 3">BO-59</strain>
    </source>
</reference>
<dbReference type="EMBL" id="RJJR01000012">
    <property type="protein sequence ID" value="RNI34822.1"/>
    <property type="molecule type" value="Genomic_DNA"/>
</dbReference>
<keyword evidence="3" id="KW-1185">Reference proteome</keyword>
<accession>A0A3M9NAI5</accession>
<evidence type="ECO:0008006" key="4">
    <source>
        <dbReference type="Google" id="ProtNLM"/>
    </source>
</evidence>
<dbReference type="RefSeq" id="WP_123121378.1">
    <property type="nucleotide sequence ID" value="NZ_RJJR01000012.1"/>
</dbReference>
<dbReference type="Proteomes" id="UP000267223">
    <property type="component" value="Unassembled WGS sequence"/>
</dbReference>
<keyword evidence="1" id="KW-0732">Signal</keyword>
<evidence type="ECO:0000313" key="3">
    <source>
        <dbReference type="Proteomes" id="UP000267223"/>
    </source>
</evidence>